<organism evidence="1 2">
    <name type="scientific">Burkholderia mallei (strain ATCC 23344)</name>
    <dbReference type="NCBI Taxonomy" id="243160"/>
    <lineage>
        <taxon>Bacteria</taxon>
        <taxon>Pseudomonadati</taxon>
        <taxon>Pseudomonadota</taxon>
        <taxon>Betaproteobacteria</taxon>
        <taxon>Burkholderiales</taxon>
        <taxon>Burkholderiaceae</taxon>
        <taxon>Burkholderia</taxon>
        <taxon>pseudomallei group</taxon>
    </lineage>
</organism>
<reference evidence="1 2" key="1">
    <citation type="journal article" date="2004" name="Proc. Natl. Acad. Sci. U.S.A.">
        <title>Structural flexibility in the Burkholderia mallei genome.</title>
        <authorList>
            <person name="Nierman W.C."/>
            <person name="DeShazer D."/>
            <person name="Kim H.S."/>
            <person name="Tettelin H."/>
            <person name="Nelson K.E."/>
            <person name="Feldblyum T."/>
            <person name="Ulrich R.L."/>
            <person name="Ronning C.M."/>
            <person name="Brinkac L.M."/>
            <person name="Daugherty S.C."/>
            <person name="Davidsen T.D."/>
            <person name="Deboy R.T."/>
            <person name="Dimitrov G."/>
            <person name="Dodson R.J."/>
            <person name="Durkin A.S."/>
            <person name="Gwinn M.L."/>
            <person name="Haft D.H."/>
            <person name="Khouri H."/>
            <person name="Kolonay J.F."/>
            <person name="Madupu R."/>
            <person name="Mohammoud Y."/>
            <person name="Nelson W.C."/>
            <person name="Radune D."/>
            <person name="Romero C.M."/>
            <person name="Sarria S."/>
            <person name="Selengut J."/>
            <person name="Shamblin C."/>
            <person name="Sullivan S.A."/>
            <person name="White O."/>
            <person name="Yu Y."/>
            <person name="Zafar N."/>
            <person name="Zhou L."/>
            <person name="Fraser C.M."/>
        </authorList>
    </citation>
    <scope>NUCLEOTIDE SEQUENCE [LARGE SCALE GENOMIC DNA]</scope>
    <source>
        <strain evidence="1 2">ATCC 23344</strain>
    </source>
</reference>
<protein>
    <submittedName>
        <fullName evidence="1">Uncharacterized protein</fullName>
    </submittedName>
</protein>
<name>A0A0H2XCS9_BURMA</name>
<dbReference type="KEGG" id="bma:BMAA0458"/>
<evidence type="ECO:0000313" key="2">
    <source>
        <dbReference type="Proteomes" id="UP000006693"/>
    </source>
</evidence>
<dbReference type="EMBL" id="CP000011">
    <property type="protein sequence ID" value="AAY59148.1"/>
    <property type="molecule type" value="Genomic_DNA"/>
</dbReference>
<evidence type="ECO:0000313" key="1">
    <source>
        <dbReference type="EMBL" id="AAY59148.1"/>
    </source>
</evidence>
<keyword evidence="2" id="KW-1185">Reference proteome</keyword>
<dbReference type="HOGENOM" id="CLU_2987809_0_0_4"/>
<gene>
    <name evidence="1" type="ordered locus">BMAA0458</name>
</gene>
<dbReference type="Proteomes" id="UP000006693">
    <property type="component" value="Chromosome 2"/>
</dbReference>
<dbReference type="AlphaFoldDB" id="A0A0H2XCS9"/>
<proteinExistence type="predicted"/>
<accession>A0A0H2XCS9</accession>
<sequence>MPPELHGAATRLIELRILRCSIRYRILNVNIFKSLFDFLSRFQKRTRPSPSCRYGIF</sequence>